<dbReference type="Proteomes" id="UP001241169">
    <property type="component" value="Unassembled WGS sequence"/>
</dbReference>
<feature type="compositionally biased region" description="Polar residues" evidence="1">
    <location>
        <begin position="253"/>
        <end position="271"/>
    </location>
</feature>
<feature type="region of interest" description="Disordered" evidence="1">
    <location>
        <begin position="172"/>
        <end position="271"/>
    </location>
</feature>
<keyword evidence="3" id="KW-1185">Reference proteome</keyword>
<protein>
    <submittedName>
        <fullName evidence="2">Uncharacterized protein</fullName>
    </submittedName>
</protein>
<feature type="region of interest" description="Disordered" evidence="1">
    <location>
        <begin position="838"/>
        <end position="959"/>
    </location>
</feature>
<feature type="compositionally biased region" description="Basic residues" evidence="1">
    <location>
        <begin position="1062"/>
        <end position="1071"/>
    </location>
</feature>
<feature type="region of interest" description="Disordered" evidence="1">
    <location>
        <begin position="452"/>
        <end position="788"/>
    </location>
</feature>
<feature type="region of interest" description="Disordered" evidence="1">
    <location>
        <begin position="371"/>
        <end position="406"/>
    </location>
</feature>
<dbReference type="GeneID" id="85382940"/>
<name>A0ABQ9S1I5_9PEZI</name>
<feature type="region of interest" description="Disordered" evidence="1">
    <location>
        <begin position="1049"/>
        <end position="1071"/>
    </location>
</feature>
<feature type="compositionally biased region" description="Polar residues" evidence="1">
    <location>
        <begin position="633"/>
        <end position="647"/>
    </location>
</feature>
<feature type="compositionally biased region" description="Polar residues" evidence="1">
    <location>
        <begin position="567"/>
        <end position="577"/>
    </location>
</feature>
<feature type="compositionally biased region" description="Basic and acidic residues" evidence="1">
    <location>
        <begin position="130"/>
        <end position="142"/>
    </location>
</feature>
<feature type="compositionally biased region" description="Pro residues" evidence="1">
    <location>
        <begin position="185"/>
        <end position="196"/>
    </location>
</feature>
<feature type="compositionally biased region" description="Polar residues" evidence="1">
    <location>
        <begin position="755"/>
        <end position="788"/>
    </location>
</feature>
<sequence length="1116" mass="119151">MATTAISTQPSNPARRPTPLADASIATATGTGTGTAVGTGTDSSARNGSTVQTPVLSVTSEGGVADFRAVGAANGFGVLQHTGPPVQDDIPGLYRDGRVRNPVPSKLKGKTDATKGNFGVMHIDLTTTNESRERDAAAKRTSEGTQLAARLAQTDRYIPIRRSKFIYRPEVHASNSPPQLNAPHPSAPQPNAPQPNAPQLNAPQLNKPQQNASGLDKPQLNKPQPSTPQLNTPQLNAPQPTPLLNKPWPPETPLTTPQRNAPQLNRPQLNTPYIRETVGDTAQVRRRASTLTTVETIAEQARLLTLLRSLDPDLVVDQLCKGLKFFGGITNERTSPGASFPISAEANGSGSLFVGWLAEIFPALDQGVMSSAHQTKLRRPRGRPKGSRNAKGKRAGHSGQRLVSGAHAAEATTDNSAGDDAVDASWVDIDDTIADTDRERLQVDAERVVETPAFSQVVSGPGASGGMPESGSAQTSTTTPAPKRRGRPKGSKNRPKDTVPSANDAHEDTNGVSGTPVMIQPTAVNPPESSSTTGGLDELGSPLVKKRKGGPGRPKGSKNRPKGSANVHGSQSQQTPPKSDANDQRSGPQPAAAGDLALPAPAGGSTSSTREQQYEQRPAIPVNVASQFGPETVSESAAMKQQVSKTSRVAKRKRKASQEDRDSNAGNESLTDASTSDPNNVRFTAITSESPSSPQMARSQGLQVQDHTHGHQPVTKRQKLPNHQRQDAASNSGMTQASQNSQTGQGGQRVPQLLEPTQTDLHNSSLTDANNNNLQKPRNQMGGSANRPSLQQALNAQQPQSDLRLQYSQSLIASSAGQGVERTEVAESYSLNMPSRQAMYNQGGSAQGQQQQHLFHQQEQHQPTTQNRSNDSQHRLSSSGPGRIPSSLGQNGDSYTESTSDGNYQGLVGLQHPTYGTHMTGSSSTRGDSYRTSTSRPIQQQSSTFHARQEHSVQNTGMSSFQDYSDSTFLASLTTANQASLAMNSTQYNVNGAEMQRASPNMNSTYGSSHLSQSSFDGGMTESAMRERMYHTSRRTLCDWHLAPTGVKGSKHIPDPLTTQLRHGRPRRRTSVKIQCPTGPGYNKTTKLNGKLFDVGIFIQIPGIAPLSMLVLTKRR</sequence>
<feature type="compositionally biased region" description="Polar residues" evidence="1">
    <location>
        <begin position="471"/>
        <end position="480"/>
    </location>
</feature>
<feature type="compositionally biased region" description="Polar residues" evidence="1">
    <location>
        <begin position="42"/>
        <end position="52"/>
    </location>
</feature>
<organism evidence="2 3">
    <name type="scientific">Colletotrichum paranaense</name>
    <dbReference type="NCBI Taxonomy" id="1914294"/>
    <lineage>
        <taxon>Eukaryota</taxon>
        <taxon>Fungi</taxon>
        <taxon>Dikarya</taxon>
        <taxon>Ascomycota</taxon>
        <taxon>Pezizomycotina</taxon>
        <taxon>Sordariomycetes</taxon>
        <taxon>Hypocreomycetidae</taxon>
        <taxon>Glomerellales</taxon>
        <taxon>Glomerellaceae</taxon>
        <taxon>Colletotrichum</taxon>
        <taxon>Colletotrichum acutatum species complex</taxon>
    </lineage>
</organism>
<reference evidence="2 3" key="1">
    <citation type="submission" date="2016-10" db="EMBL/GenBank/DDBJ databases">
        <title>The genome sequence of Colletotrichum fioriniae PJ7.</title>
        <authorList>
            <person name="Baroncelli R."/>
        </authorList>
    </citation>
    <scope>NUCLEOTIDE SEQUENCE [LARGE SCALE GENOMIC DNA]</scope>
    <source>
        <strain evidence="2 3">IMI 384185</strain>
    </source>
</reference>
<feature type="compositionally biased region" description="Low complexity" evidence="1">
    <location>
        <begin position="197"/>
        <end position="206"/>
    </location>
</feature>
<feature type="compositionally biased region" description="Low complexity" evidence="1">
    <location>
        <begin position="587"/>
        <end position="604"/>
    </location>
</feature>
<feature type="compositionally biased region" description="Polar residues" evidence="1">
    <location>
        <begin position="221"/>
        <end position="238"/>
    </location>
</feature>
<comment type="caution">
    <text evidence="2">The sequence shown here is derived from an EMBL/GenBank/DDBJ whole genome shotgun (WGS) entry which is preliminary data.</text>
</comment>
<feature type="compositionally biased region" description="Polar residues" evidence="1">
    <location>
        <begin position="917"/>
        <end position="959"/>
    </location>
</feature>
<feature type="region of interest" description="Disordered" evidence="1">
    <location>
        <begin position="25"/>
        <end position="52"/>
    </location>
</feature>
<proteinExistence type="predicted"/>
<feature type="region of interest" description="Disordered" evidence="1">
    <location>
        <begin position="127"/>
        <end position="150"/>
    </location>
</feature>
<feature type="compositionally biased region" description="Polar residues" evidence="1">
    <location>
        <begin position="863"/>
        <end position="880"/>
    </location>
</feature>
<feature type="compositionally biased region" description="Basic residues" evidence="1">
    <location>
        <begin position="544"/>
        <end position="561"/>
    </location>
</feature>
<evidence type="ECO:0000313" key="3">
    <source>
        <dbReference type="Proteomes" id="UP001241169"/>
    </source>
</evidence>
<feature type="compositionally biased region" description="Polar residues" evidence="1">
    <location>
        <begin position="723"/>
        <end position="743"/>
    </location>
</feature>
<feature type="compositionally biased region" description="Basic residues" evidence="1">
    <location>
        <begin position="375"/>
        <end position="396"/>
    </location>
</feature>
<dbReference type="RefSeq" id="XP_060342504.1">
    <property type="nucleotide sequence ID" value="XM_060499041.1"/>
</dbReference>
<evidence type="ECO:0000313" key="2">
    <source>
        <dbReference type="EMBL" id="KAK1521874.1"/>
    </source>
</evidence>
<feature type="compositionally biased region" description="Polar residues" evidence="1">
    <location>
        <begin position="664"/>
        <end position="705"/>
    </location>
</feature>
<feature type="compositionally biased region" description="Low complexity" evidence="1">
    <location>
        <begin position="842"/>
        <end position="862"/>
    </location>
</feature>
<evidence type="ECO:0000256" key="1">
    <source>
        <dbReference type="SAM" id="MobiDB-lite"/>
    </source>
</evidence>
<feature type="compositionally biased region" description="Basic residues" evidence="1">
    <location>
        <begin position="482"/>
        <end position="493"/>
    </location>
</feature>
<dbReference type="EMBL" id="MOPA01000016">
    <property type="protein sequence ID" value="KAK1521874.1"/>
    <property type="molecule type" value="Genomic_DNA"/>
</dbReference>
<gene>
    <name evidence="2" type="ORF">CPAR01_14791</name>
</gene>
<accession>A0ABQ9S1I5</accession>
<feature type="compositionally biased region" description="Polar residues" evidence="1">
    <location>
        <begin position="887"/>
        <end position="903"/>
    </location>
</feature>